<dbReference type="GO" id="GO:0003700">
    <property type="term" value="F:DNA-binding transcription factor activity"/>
    <property type="evidence" value="ECO:0007669"/>
    <property type="project" value="InterPro"/>
</dbReference>
<dbReference type="Gene3D" id="1.10.490.50">
    <property type="entry name" value="Antibiotic binding domain of TipA-like multidrug resistance regulators"/>
    <property type="match status" value="1"/>
</dbReference>
<dbReference type="CDD" id="cd01106">
    <property type="entry name" value="HTH_TipAL-Mta"/>
    <property type="match status" value="1"/>
</dbReference>
<keyword evidence="5" id="KW-0175">Coiled coil</keyword>
<dbReference type="InterPro" id="IPR012925">
    <property type="entry name" value="TipAS_dom"/>
</dbReference>
<evidence type="ECO:0000256" key="4">
    <source>
        <dbReference type="ARBA" id="ARBA00023163"/>
    </source>
</evidence>
<dbReference type="InterPro" id="IPR009061">
    <property type="entry name" value="DNA-bd_dom_put_sf"/>
</dbReference>
<dbReference type="Pfam" id="PF07739">
    <property type="entry name" value="TipAS"/>
    <property type="match status" value="1"/>
</dbReference>
<sequence length="253" mass="29351">MDYTIQELAQLSGVSTRTLRYYDEIGLLKPARTNEAGYRFYGQSEVDLLQQILFYRALDMKLATIQDIIQAPHFQHSEALKSHKAALLKRKEQLETILQTVEKTILSIEGERPMSNEEKFNGLKEKLIEDNEHKYGQEIRAKYGDKTVDASNAKLMNMTEEQFQAMQQLEQQMFERLTEAIEEGDATNDIAMEVAELHKRWLCFTWKEYSKEAHVGLAQMYIADERFTAYYDERSVVGAAQFLHDAIVAYTNK</sequence>
<dbReference type="GO" id="GO:0003677">
    <property type="term" value="F:DNA binding"/>
    <property type="evidence" value="ECO:0007669"/>
    <property type="project" value="UniProtKB-KW"/>
</dbReference>
<dbReference type="EMBL" id="MECQ01000001">
    <property type="protein sequence ID" value="ODV57571.1"/>
    <property type="molecule type" value="Genomic_DNA"/>
</dbReference>
<keyword evidence="2" id="KW-0238">DNA-binding</keyword>
<name>A0A1E4RAS4_9BACI</name>
<organism evidence="7 8">
    <name type="scientific">Lysinibacillus fusiformis</name>
    <dbReference type="NCBI Taxonomy" id="28031"/>
    <lineage>
        <taxon>Bacteria</taxon>
        <taxon>Bacillati</taxon>
        <taxon>Bacillota</taxon>
        <taxon>Bacilli</taxon>
        <taxon>Bacillales</taxon>
        <taxon>Bacillaceae</taxon>
        <taxon>Lysinibacillus</taxon>
    </lineage>
</organism>
<protein>
    <submittedName>
        <fullName evidence="7">MerR family transcriptional regulator</fullName>
    </submittedName>
</protein>
<accession>A0A1E4RAS4</accession>
<dbReference type="OrthoDB" id="9814833at2"/>
<dbReference type="InterPro" id="IPR036244">
    <property type="entry name" value="TipA-like_antibiotic-bd"/>
</dbReference>
<dbReference type="PANTHER" id="PTHR30204">
    <property type="entry name" value="REDOX-CYCLING DRUG-SENSING TRANSCRIPTIONAL ACTIVATOR SOXR"/>
    <property type="match status" value="1"/>
</dbReference>
<feature type="domain" description="HTH merR-type" evidence="6">
    <location>
        <begin position="1"/>
        <end position="71"/>
    </location>
</feature>
<dbReference type="PROSITE" id="PS50937">
    <property type="entry name" value="HTH_MERR_2"/>
    <property type="match status" value="1"/>
</dbReference>
<reference evidence="7 8" key="1">
    <citation type="submission" date="2016-09" db="EMBL/GenBank/DDBJ databases">
        <title>Draft genome sequence of the soil isolate, Lysinibacillus fusiformis M5, a potential hypoxanthine producer.</title>
        <authorList>
            <person name="Gallegos-Monterrosa R."/>
            <person name="Maroti G."/>
            <person name="Balint B."/>
            <person name="Kovacs A.T."/>
        </authorList>
    </citation>
    <scope>NUCLEOTIDE SEQUENCE [LARGE SCALE GENOMIC DNA]</scope>
    <source>
        <strain evidence="7 8">M5</strain>
    </source>
</reference>
<dbReference type="SUPFAM" id="SSF46955">
    <property type="entry name" value="Putative DNA-binding domain"/>
    <property type="match status" value="1"/>
</dbReference>
<evidence type="ECO:0000256" key="3">
    <source>
        <dbReference type="ARBA" id="ARBA00023159"/>
    </source>
</evidence>
<dbReference type="Gene3D" id="1.10.1660.10">
    <property type="match status" value="1"/>
</dbReference>
<evidence type="ECO:0000313" key="7">
    <source>
        <dbReference type="EMBL" id="ODV57571.1"/>
    </source>
</evidence>
<keyword evidence="1" id="KW-0805">Transcription regulation</keyword>
<proteinExistence type="predicted"/>
<comment type="caution">
    <text evidence="7">The sequence shown here is derived from an EMBL/GenBank/DDBJ whole genome shotgun (WGS) entry which is preliminary data.</text>
</comment>
<dbReference type="Pfam" id="PF13411">
    <property type="entry name" value="MerR_1"/>
    <property type="match status" value="1"/>
</dbReference>
<keyword evidence="4" id="KW-0804">Transcription</keyword>
<evidence type="ECO:0000256" key="5">
    <source>
        <dbReference type="SAM" id="Coils"/>
    </source>
</evidence>
<evidence type="ECO:0000313" key="8">
    <source>
        <dbReference type="Proteomes" id="UP000094784"/>
    </source>
</evidence>
<dbReference type="Proteomes" id="UP000094784">
    <property type="component" value="Unassembled WGS sequence"/>
</dbReference>
<dbReference type="AlphaFoldDB" id="A0A1E4RAS4"/>
<feature type="coiled-coil region" evidence="5">
    <location>
        <begin position="84"/>
        <end position="111"/>
    </location>
</feature>
<dbReference type="InterPro" id="IPR047057">
    <property type="entry name" value="MerR_fam"/>
</dbReference>
<dbReference type="PANTHER" id="PTHR30204:SF90">
    <property type="entry name" value="HTH-TYPE TRANSCRIPTIONAL ACTIVATOR MTA"/>
    <property type="match status" value="1"/>
</dbReference>
<dbReference type="SUPFAM" id="SSF89082">
    <property type="entry name" value="Antibiotic binding domain of TipA-like multidrug resistance regulators"/>
    <property type="match status" value="1"/>
</dbReference>
<evidence type="ECO:0000256" key="1">
    <source>
        <dbReference type="ARBA" id="ARBA00023015"/>
    </source>
</evidence>
<dbReference type="RefSeq" id="WP_069482423.1">
    <property type="nucleotide sequence ID" value="NZ_KV766182.1"/>
</dbReference>
<dbReference type="InterPro" id="IPR000551">
    <property type="entry name" value="MerR-type_HTH_dom"/>
</dbReference>
<gene>
    <name evidence="7" type="ORF">BG258_17395</name>
</gene>
<evidence type="ECO:0000256" key="2">
    <source>
        <dbReference type="ARBA" id="ARBA00023125"/>
    </source>
</evidence>
<keyword evidence="3" id="KW-0010">Activator</keyword>
<dbReference type="SMART" id="SM00422">
    <property type="entry name" value="HTH_MERR"/>
    <property type="match status" value="1"/>
</dbReference>
<evidence type="ECO:0000259" key="6">
    <source>
        <dbReference type="PROSITE" id="PS50937"/>
    </source>
</evidence>